<proteinExistence type="predicted"/>
<reference evidence="3" key="1">
    <citation type="submission" date="2021-08" db="EMBL/GenBank/DDBJ databases">
        <authorList>
            <person name="Misof B."/>
            <person name="Oliver O."/>
            <person name="Podsiadlowski L."/>
            <person name="Donath A."/>
            <person name="Peters R."/>
            <person name="Mayer C."/>
            <person name="Rust J."/>
            <person name="Gunkel S."/>
            <person name="Lesny P."/>
            <person name="Martin S."/>
            <person name="Oeyen J.P."/>
            <person name="Petersen M."/>
            <person name="Panagiotis P."/>
            <person name="Wilbrandt J."/>
            <person name="Tanja T."/>
        </authorList>
    </citation>
    <scope>NUCLEOTIDE SEQUENCE</scope>
    <source>
        <strain evidence="3">GBR_01_08_01A</strain>
        <tissue evidence="3">Thorax + abdomen</tissue>
    </source>
</reference>
<dbReference type="SMART" id="SM00406">
    <property type="entry name" value="IGv"/>
    <property type="match status" value="1"/>
</dbReference>
<gene>
    <name evidence="3" type="ORF">KPH14_010269</name>
</gene>
<dbReference type="Proteomes" id="UP001258017">
    <property type="component" value="Unassembled WGS sequence"/>
</dbReference>
<reference evidence="3" key="2">
    <citation type="journal article" date="2023" name="Commun. Biol.">
        <title>Intrasexual cuticular hydrocarbon dimorphism in a wasp sheds light on hydrocarbon biosynthesis genes in Hymenoptera.</title>
        <authorList>
            <person name="Moris V.C."/>
            <person name="Podsiadlowski L."/>
            <person name="Martin S."/>
            <person name="Oeyen J.P."/>
            <person name="Donath A."/>
            <person name="Petersen M."/>
            <person name="Wilbrandt J."/>
            <person name="Misof B."/>
            <person name="Liedtke D."/>
            <person name="Thamm M."/>
            <person name="Scheiner R."/>
            <person name="Schmitt T."/>
            <person name="Niehuis O."/>
        </authorList>
    </citation>
    <scope>NUCLEOTIDE SEQUENCE</scope>
    <source>
        <strain evidence="3">GBR_01_08_01A</strain>
    </source>
</reference>
<evidence type="ECO:0000313" key="3">
    <source>
        <dbReference type="EMBL" id="KAK2585649.1"/>
    </source>
</evidence>
<dbReference type="AlphaFoldDB" id="A0AAD9VSZ9"/>
<dbReference type="GO" id="GO:0032589">
    <property type="term" value="C:neuron projection membrane"/>
    <property type="evidence" value="ECO:0007669"/>
    <property type="project" value="TreeGrafter"/>
</dbReference>
<sequence>MIVSVFLPILLAATSTFCVIHSTGAACSESCLEKKKTNGNSSRDVLKLGEFVTDVLAQNGSSAVLPCKFTDPGIVTWIRRRDKQLLTFGRITHSIDTRFVVLPDKPNWNLWIKNVRREDAGIYECHIQTEPVQQRLIRLNITNAYSLIPGGPDLHVKQGSNLRLECRLMAAAETPSYIFWYRDDRMINYDDEPSVKIEATKNGSVLHIEKVKLSHGANYTCSPSNAKPTYVRIHVIEEEENPAAMHGGDRRSSTSSTASNVAPIYLFLFSELSNYFSGRIIY</sequence>
<dbReference type="Gene3D" id="2.60.40.10">
    <property type="entry name" value="Immunoglobulins"/>
    <property type="match status" value="2"/>
</dbReference>
<dbReference type="InterPro" id="IPR003598">
    <property type="entry name" value="Ig_sub2"/>
</dbReference>
<dbReference type="Pfam" id="PF07686">
    <property type="entry name" value="V-set"/>
    <property type="match status" value="1"/>
</dbReference>
<feature type="signal peptide" evidence="1">
    <location>
        <begin position="1"/>
        <end position="25"/>
    </location>
</feature>
<evidence type="ECO:0000259" key="2">
    <source>
        <dbReference type="PROSITE" id="PS50835"/>
    </source>
</evidence>
<comment type="caution">
    <text evidence="3">The sequence shown here is derived from an EMBL/GenBank/DDBJ whole genome shotgun (WGS) entry which is preliminary data.</text>
</comment>
<dbReference type="SMART" id="SM00409">
    <property type="entry name" value="IG"/>
    <property type="match status" value="2"/>
</dbReference>
<dbReference type="InterPro" id="IPR036179">
    <property type="entry name" value="Ig-like_dom_sf"/>
</dbReference>
<dbReference type="InterPro" id="IPR003599">
    <property type="entry name" value="Ig_sub"/>
</dbReference>
<evidence type="ECO:0000313" key="4">
    <source>
        <dbReference type="Proteomes" id="UP001258017"/>
    </source>
</evidence>
<dbReference type="PANTHER" id="PTHR23279:SF2">
    <property type="entry name" value="DEFECTIVE PROBOSCIS EXTENSION RESPONSE 19, ISOFORM A"/>
    <property type="match status" value="1"/>
</dbReference>
<name>A0AAD9VSZ9_9HYME</name>
<dbReference type="Pfam" id="PF13927">
    <property type="entry name" value="Ig_3"/>
    <property type="match status" value="1"/>
</dbReference>
<dbReference type="SMART" id="SM00408">
    <property type="entry name" value="IGc2"/>
    <property type="match status" value="2"/>
</dbReference>
<organism evidence="3 4">
    <name type="scientific">Odynerus spinipes</name>
    <dbReference type="NCBI Taxonomy" id="1348599"/>
    <lineage>
        <taxon>Eukaryota</taxon>
        <taxon>Metazoa</taxon>
        <taxon>Ecdysozoa</taxon>
        <taxon>Arthropoda</taxon>
        <taxon>Hexapoda</taxon>
        <taxon>Insecta</taxon>
        <taxon>Pterygota</taxon>
        <taxon>Neoptera</taxon>
        <taxon>Endopterygota</taxon>
        <taxon>Hymenoptera</taxon>
        <taxon>Apocrita</taxon>
        <taxon>Aculeata</taxon>
        <taxon>Vespoidea</taxon>
        <taxon>Vespidae</taxon>
        <taxon>Eumeninae</taxon>
        <taxon>Odynerus</taxon>
    </lineage>
</organism>
<evidence type="ECO:0000256" key="1">
    <source>
        <dbReference type="SAM" id="SignalP"/>
    </source>
</evidence>
<dbReference type="InterPro" id="IPR013106">
    <property type="entry name" value="Ig_V-set"/>
</dbReference>
<dbReference type="PANTHER" id="PTHR23279">
    <property type="entry name" value="DEFECTIVE PROBOSCIS EXTENSION RESPONSE DPR -RELATED"/>
    <property type="match status" value="1"/>
</dbReference>
<dbReference type="SUPFAM" id="SSF48726">
    <property type="entry name" value="Immunoglobulin"/>
    <property type="match status" value="2"/>
</dbReference>
<dbReference type="CDD" id="cd00096">
    <property type="entry name" value="Ig"/>
    <property type="match status" value="1"/>
</dbReference>
<feature type="chain" id="PRO_5042180513" description="Ig-like domain-containing protein" evidence="1">
    <location>
        <begin position="26"/>
        <end position="282"/>
    </location>
</feature>
<dbReference type="InterPro" id="IPR037448">
    <property type="entry name" value="Zig-8"/>
</dbReference>
<protein>
    <recommendedName>
        <fullName evidence="2">Ig-like domain-containing protein</fullName>
    </recommendedName>
</protein>
<dbReference type="GO" id="GO:0050808">
    <property type="term" value="P:synapse organization"/>
    <property type="evidence" value="ECO:0007669"/>
    <property type="project" value="TreeGrafter"/>
</dbReference>
<keyword evidence="1" id="KW-0732">Signal</keyword>
<dbReference type="PROSITE" id="PS50835">
    <property type="entry name" value="IG_LIKE"/>
    <property type="match status" value="1"/>
</dbReference>
<dbReference type="InterPro" id="IPR013783">
    <property type="entry name" value="Ig-like_fold"/>
</dbReference>
<keyword evidence="4" id="KW-1185">Reference proteome</keyword>
<dbReference type="EMBL" id="JAIFRP010000021">
    <property type="protein sequence ID" value="KAK2585649.1"/>
    <property type="molecule type" value="Genomic_DNA"/>
</dbReference>
<accession>A0AAD9VSZ9</accession>
<feature type="domain" description="Ig-like" evidence="2">
    <location>
        <begin position="131"/>
        <end position="232"/>
    </location>
</feature>
<dbReference type="InterPro" id="IPR007110">
    <property type="entry name" value="Ig-like_dom"/>
</dbReference>